<dbReference type="SUPFAM" id="SSF63748">
    <property type="entry name" value="Tudor/PWWP/MBT"/>
    <property type="match status" value="4"/>
</dbReference>
<organism evidence="2 3">
    <name type="scientific">Aphis gossypii</name>
    <name type="common">Cotton aphid</name>
    <dbReference type="NCBI Taxonomy" id="80765"/>
    <lineage>
        <taxon>Eukaryota</taxon>
        <taxon>Metazoa</taxon>
        <taxon>Ecdysozoa</taxon>
        <taxon>Arthropoda</taxon>
        <taxon>Hexapoda</taxon>
        <taxon>Insecta</taxon>
        <taxon>Pterygota</taxon>
        <taxon>Neoptera</taxon>
        <taxon>Paraneoptera</taxon>
        <taxon>Hemiptera</taxon>
        <taxon>Sternorrhyncha</taxon>
        <taxon>Aphidomorpha</taxon>
        <taxon>Aphidoidea</taxon>
        <taxon>Aphididae</taxon>
        <taxon>Aphidini</taxon>
        <taxon>Aphis</taxon>
        <taxon>Aphis</taxon>
    </lineage>
</organism>
<dbReference type="PANTHER" id="PTHR22948">
    <property type="entry name" value="TUDOR DOMAIN CONTAINING PROTEIN"/>
    <property type="match status" value="1"/>
</dbReference>
<feature type="domain" description="Tudor" evidence="1">
    <location>
        <begin position="718"/>
        <end position="776"/>
    </location>
</feature>
<gene>
    <name evidence="2" type="ORF">APHIGO_LOCUS4980</name>
</gene>
<reference evidence="2" key="2">
    <citation type="submission" date="2022-10" db="EMBL/GenBank/DDBJ databases">
        <authorList>
            <consortium name="ENA_rothamsted_submissions"/>
            <consortium name="culmorum"/>
            <person name="King R."/>
        </authorList>
    </citation>
    <scope>NUCLEOTIDE SEQUENCE</scope>
</reference>
<dbReference type="PROSITE" id="PS50304">
    <property type="entry name" value="TUDOR"/>
    <property type="match status" value="2"/>
</dbReference>
<evidence type="ECO:0000313" key="2">
    <source>
        <dbReference type="EMBL" id="CAH1722961.1"/>
    </source>
</evidence>
<dbReference type="CDD" id="cd20379">
    <property type="entry name" value="Tudor_dTUD-like"/>
    <property type="match status" value="2"/>
</dbReference>
<reference evidence="2" key="1">
    <citation type="submission" date="2022-02" db="EMBL/GenBank/DDBJ databases">
        <authorList>
            <person name="King R."/>
        </authorList>
    </citation>
    <scope>NUCLEOTIDE SEQUENCE</scope>
</reference>
<dbReference type="InterPro" id="IPR035437">
    <property type="entry name" value="SNase_OB-fold_sf"/>
</dbReference>
<dbReference type="Pfam" id="PF00567">
    <property type="entry name" value="TUDOR"/>
    <property type="match status" value="4"/>
</dbReference>
<dbReference type="Gene3D" id="2.30.30.140">
    <property type="match status" value="4"/>
</dbReference>
<dbReference type="AlphaFoldDB" id="A0A9P0IXD5"/>
<dbReference type="InterPro" id="IPR002999">
    <property type="entry name" value="Tudor"/>
</dbReference>
<name>A0A9P0IXD5_APHGO</name>
<accession>A0A9P0IXD5</accession>
<proteinExistence type="predicted"/>
<evidence type="ECO:0000313" key="3">
    <source>
        <dbReference type="Proteomes" id="UP001154329"/>
    </source>
</evidence>
<keyword evidence="3" id="KW-1185">Reference proteome</keyword>
<dbReference type="Proteomes" id="UP001154329">
    <property type="component" value="Chromosome 2"/>
</dbReference>
<evidence type="ECO:0000259" key="1">
    <source>
        <dbReference type="PROSITE" id="PS50304"/>
    </source>
</evidence>
<dbReference type="InterPro" id="IPR050621">
    <property type="entry name" value="Tudor_domain_containing"/>
</dbReference>
<dbReference type="SMART" id="SM00333">
    <property type="entry name" value="TUDOR"/>
    <property type="match status" value="4"/>
</dbReference>
<dbReference type="EMBL" id="OU899035">
    <property type="protein sequence ID" value="CAH1722961.1"/>
    <property type="molecule type" value="Genomic_DNA"/>
</dbReference>
<protein>
    <recommendedName>
        <fullName evidence="1">Tudor domain-containing protein</fullName>
    </recommendedName>
</protein>
<dbReference type="GO" id="GO:0005737">
    <property type="term" value="C:cytoplasm"/>
    <property type="evidence" value="ECO:0007669"/>
    <property type="project" value="UniProtKB-ARBA"/>
</dbReference>
<feature type="domain" description="Tudor" evidence="1">
    <location>
        <begin position="309"/>
        <end position="367"/>
    </location>
</feature>
<dbReference type="Gene3D" id="2.40.50.90">
    <property type="match status" value="2"/>
</dbReference>
<sequence length="918" mass="105205">MGLTPLTSKQVLEFLPMNTWTEIHLLPSDFKNIYIATTKEKMEKRLKDMQSISLQSGSYDKVTTFKLYEIVAVEIKGEWYRGKLISFNEFLTDNTRIELIDIGSVYQTKLENLFVLPYFFTYEPLALPIKFKDFIPKKTTFFVKPLLRDSNLHDGAVLVDVHCNDKKLESGVEEKQLLDSKKDINFVNDSKQKIVQNMKNGYDNNELSINSVNDSKIRSIQNMSNGHSNSDSSSYLSSSYRKGSTFSQEKLNNIPLKNEDYCILTYFEDFTCLYVGKAIKSDKDGSYNFFDFDTLCKTACSTDKILKCNPIVGDIVKVFSSQNDGLFRAKILKNNNGSYDVFYIDYGNIETVPSNVIYELADELKKPGIAVKIGLCDLKNIQATEQIKNMFNMFCDIGKLFVVELDDKSKNCLENVKLKDLENGSYINSNYIMNYLSVQSEITPVQFDENTSIVHNNDNQLCDLKNNDIVFLKHFEDMKSVYILKNVQLLNDVMIQLINDKTAVCKKELSVGNIVKVLCKKSQYRAKIKKIDGNLICVKNIDFGYRELVESNSVCELPDDLLKIPGLAIKVGIKEPLIKKTQDLIVFIENIERIPLYLEFEEGNANRYQEITLRRKDNSENIFEEFLKSNKNQLIYNGISSKCEDKGTTIKSSESSIIDFQNITLTIGDYCIISYFKDFNNIYLCKAVKSDANDDYEMHNLPIIIKTMNSEDRNTKINPVIGDIVKVFSNSFNDFYRAKILDINNNKFHVSYIDFGNTEFVSSNEIFELSDELKIKTKLPIPVAIKVPPNAKTTDEIQKFFDNLINDSTVLCIENIDGLENIKLKELKSGKIVNTELLNLLPVEKIPISNFENLSVAQIVDIECTKAHDLENVKISKETKNSFTSAEYFSKYLKFKLTNTLHEIAKHLHSSHLNFQYL</sequence>
<dbReference type="PANTHER" id="PTHR22948:SF29">
    <property type="entry name" value="FI02030P-RELATED"/>
    <property type="match status" value="1"/>
</dbReference>